<accession>A0A6J6WM11</accession>
<name>A0A6J6WM11_9ZZZZ</name>
<proteinExistence type="predicted"/>
<gene>
    <name evidence="1" type="ORF">UFOPK2931_01088</name>
</gene>
<protein>
    <submittedName>
        <fullName evidence="1">Unannotated protein</fullName>
    </submittedName>
</protein>
<sequence length="44" mass="4454">MASFTGLSPTSISATIPGGATSGPIYVENEFGGDFFFSGFTVTS</sequence>
<organism evidence="1">
    <name type="scientific">freshwater metagenome</name>
    <dbReference type="NCBI Taxonomy" id="449393"/>
    <lineage>
        <taxon>unclassified sequences</taxon>
        <taxon>metagenomes</taxon>
        <taxon>ecological metagenomes</taxon>
    </lineage>
</organism>
<reference evidence="1" key="1">
    <citation type="submission" date="2020-05" db="EMBL/GenBank/DDBJ databases">
        <authorList>
            <person name="Chiriac C."/>
            <person name="Salcher M."/>
            <person name="Ghai R."/>
            <person name="Kavagutti S V."/>
        </authorList>
    </citation>
    <scope>NUCLEOTIDE SEQUENCE</scope>
</reference>
<dbReference type="AlphaFoldDB" id="A0A6J6WM11"/>
<evidence type="ECO:0000313" key="1">
    <source>
        <dbReference type="EMBL" id="CAB4786261.1"/>
    </source>
</evidence>
<dbReference type="EMBL" id="CAEZZZ010000109">
    <property type="protein sequence ID" value="CAB4786261.1"/>
    <property type="molecule type" value="Genomic_DNA"/>
</dbReference>